<keyword evidence="2" id="KW-1185">Reference proteome</keyword>
<dbReference type="Proteomes" id="UP000239895">
    <property type="component" value="Unassembled WGS sequence"/>
</dbReference>
<protein>
    <submittedName>
        <fullName evidence="1">Winged helix DNA-binding protein</fullName>
    </submittedName>
</protein>
<dbReference type="Pfam" id="PF06224">
    <property type="entry name" value="AlkZ-like"/>
    <property type="match status" value="1"/>
</dbReference>
<dbReference type="GO" id="GO:0003677">
    <property type="term" value="F:DNA binding"/>
    <property type="evidence" value="ECO:0007669"/>
    <property type="project" value="UniProtKB-KW"/>
</dbReference>
<evidence type="ECO:0000313" key="1">
    <source>
        <dbReference type="EMBL" id="PRZ05235.1"/>
    </source>
</evidence>
<name>A0ABX5ECW1_9MICO</name>
<dbReference type="PANTHER" id="PTHR38479">
    <property type="entry name" value="LMO0824 PROTEIN"/>
    <property type="match status" value="1"/>
</dbReference>
<accession>A0ABX5ECW1</accession>
<gene>
    <name evidence="1" type="ORF">BCL65_108218</name>
</gene>
<sequence length="373" mass="39513">MTTEVTLDELGRTTLARQLLLARADGAVAEVVGAVGGLQAQHPDMPATALWARRTGRTSDLRDALADREVVRATVMRSTLHVVPAARWADLDAVSAAERLATWRASARRAGVDLVELNAEVRELCRATARTVDQIEAFAAERYPGVDVTAAVPDGVSRPWWRLASAGGGLVRVPPSSTGEADVPASYADGATWCEVTERPDVDAARVRAVVGYLRAFGPATRADIGHGLGIRRATPLKAALTGIGVRVLGGPGGAELLDLPDGEVVPADVPVPVRFLPRWEHLLVALKDRRRFLDDAGASAVYRRNGDVLPTFWADGRVAGTWSVVRSDEGAEIRLTAIGPAAAERREAIEAEAASLATHLGTGTAGTSVRWS</sequence>
<comment type="caution">
    <text evidence="1">The sequence shown here is derived from an EMBL/GenBank/DDBJ whole genome shotgun (WGS) entry which is preliminary data.</text>
</comment>
<organism evidence="1 2">
    <name type="scientific">Isoptericola halotolerans</name>
    <dbReference type="NCBI Taxonomy" id="300560"/>
    <lineage>
        <taxon>Bacteria</taxon>
        <taxon>Bacillati</taxon>
        <taxon>Actinomycetota</taxon>
        <taxon>Actinomycetes</taxon>
        <taxon>Micrococcales</taxon>
        <taxon>Promicromonosporaceae</taxon>
        <taxon>Isoptericola</taxon>
    </lineage>
</organism>
<dbReference type="EMBL" id="PVTX01000008">
    <property type="protein sequence ID" value="PRZ05235.1"/>
    <property type="molecule type" value="Genomic_DNA"/>
</dbReference>
<keyword evidence="1" id="KW-0238">DNA-binding</keyword>
<dbReference type="InterPro" id="IPR009351">
    <property type="entry name" value="AlkZ-like"/>
</dbReference>
<dbReference type="PANTHER" id="PTHR38479:SF2">
    <property type="entry name" value="WINGED HELIX DNA-BINDING DOMAIN-CONTAINING PROTEIN"/>
    <property type="match status" value="1"/>
</dbReference>
<proteinExistence type="predicted"/>
<evidence type="ECO:0000313" key="2">
    <source>
        <dbReference type="Proteomes" id="UP000239895"/>
    </source>
</evidence>
<reference evidence="1 2" key="1">
    <citation type="submission" date="2018-03" db="EMBL/GenBank/DDBJ databases">
        <title>Comparative analysis of microorganisms from saline springs in Andes Mountain Range, Colombia.</title>
        <authorList>
            <person name="Rubin E."/>
        </authorList>
    </citation>
    <scope>NUCLEOTIDE SEQUENCE [LARGE SCALE GENOMIC DNA]</scope>
    <source>
        <strain evidence="1 2">CG 23</strain>
    </source>
</reference>
<dbReference type="RefSeq" id="WP_106268671.1">
    <property type="nucleotide sequence ID" value="NZ_PVTX01000008.1"/>
</dbReference>